<feature type="transmembrane region" description="Helical" evidence="4">
    <location>
        <begin position="92"/>
        <end position="121"/>
    </location>
</feature>
<keyword evidence="3 4" id="KW-0472">Membrane</keyword>
<organism evidence="6 7">
    <name type="scientific">Shewanella surugensis</name>
    <dbReference type="NCBI Taxonomy" id="212020"/>
    <lineage>
        <taxon>Bacteria</taxon>
        <taxon>Pseudomonadati</taxon>
        <taxon>Pseudomonadota</taxon>
        <taxon>Gammaproteobacteria</taxon>
        <taxon>Alteromonadales</taxon>
        <taxon>Shewanellaceae</taxon>
        <taxon>Shewanella</taxon>
    </lineage>
</organism>
<keyword evidence="1 4" id="KW-0812">Transmembrane</keyword>
<feature type="transmembrane region" description="Helical" evidence="4">
    <location>
        <begin position="280"/>
        <end position="297"/>
    </location>
</feature>
<evidence type="ECO:0000313" key="6">
    <source>
        <dbReference type="EMBL" id="MCL1125022.1"/>
    </source>
</evidence>
<dbReference type="InterPro" id="IPR011701">
    <property type="entry name" value="MFS"/>
</dbReference>
<evidence type="ECO:0000256" key="3">
    <source>
        <dbReference type="ARBA" id="ARBA00023136"/>
    </source>
</evidence>
<feature type="domain" description="Major facilitator superfamily (MFS) profile" evidence="5">
    <location>
        <begin position="1"/>
        <end position="393"/>
    </location>
</feature>
<feature type="transmembrane region" description="Helical" evidence="4">
    <location>
        <begin position="12"/>
        <end position="32"/>
    </location>
</feature>
<dbReference type="PANTHER" id="PTHR23539">
    <property type="entry name" value="MFS TRANSPORTER"/>
    <property type="match status" value="1"/>
</dbReference>
<evidence type="ECO:0000259" key="5">
    <source>
        <dbReference type="PROSITE" id="PS50850"/>
    </source>
</evidence>
<feature type="transmembrane region" description="Helical" evidence="4">
    <location>
        <begin position="370"/>
        <end position="389"/>
    </location>
</feature>
<sequence>MHKPLLGINFFLGDVGAGLGPYLAIYLMSILQWDPGKIGVALAITSIATVIMQTPAGGFVDTTHRKRLLLIACAVIIALSTVTIALNNTPWIIYLCQVLIGAAAAFLGPTIAGITLGIVGSRRFTRQTSANQAWNHGGNVFAAIISAVLALWVSALGVFWLVAIMAVGLIICTLLIDPREINHERARGAIAQSQEENKQPSGLKVLLHDRRLMIFAFSILLFHFANAAMLPLVSQKLSSGSNAEQGIAFTSACIITAQFVMIFMAIFCGRKADTWGRKPLFLIAFAILPIRAILFSLTDTSVYLVMIQALDGVANGIFGVLFLLIVADLTKGSGRFNIVQGALATLLGIGVSLSNLIAEQIVEISNFDTGFLFLGAVGLVGLFVFAVFMPETLDKTTEPNVSVETELS</sequence>
<feature type="transmembrane region" description="Helical" evidence="4">
    <location>
        <begin position="303"/>
        <end position="326"/>
    </location>
</feature>
<keyword evidence="2 4" id="KW-1133">Transmembrane helix</keyword>
<dbReference type="EMBL" id="JAKIKS010000037">
    <property type="protein sequence ID" value="MCL1125022.1"/>
    <property type="molecule type" value="Genomic_DNA"/>
</dbReference>
<evidence type="ECO:0000256" key="2">
    <source>
        <dbReference type="ARBA" id="ARBA00022989"/>
    </source>
</evidence>
<proteinExistence type="predicted"/>
<feature type="transmembrane region" description="Helical" evidence="4">
    <location>
        <begin position="212"/>
        <end position="234"/>
    </location>
</feature>
<dbReference type="PANTHER" id="PTHR23539:SF1">
    <property type="entry name" value="MAJOR FACILITATOR SUPERFAMILY (MFS) PROFILE DOMAIN-CONTAINING PROTEIN"/>
    <property type="match status" value="1"/>
</dbReference>
<dbReference type="Gene3D" id="1.20.1250.20">
    <property type="entry name" value="MFS general substrate transporter like domains"/>
    <property type="match status" value="1"/>
</dbReference>
<dbReference type="SUPFAM" id="SSF103473">
    <property type="entry name" value="MFS general substrate transporter"/>
    <property type="match status" value="1"/>
</dbReference>
<evidence type="ECO:0000256" key="4">
    <source>
        <dbReference type="SAM" id="Phobius"/>
    </source>
</evidence>
<dbReference type="RefSeq" id="WP_248940296.1">
    <property type="nucleotide sequence ID" value="NZ_JAKIKS010000037.1"/>
</dbReference>
<dbReference type="InterPro" id="IPR020846">
    <property type="entry name" value="MFS_dom"/>
</dbReference>
<feature type="transmembrane region" description="Helical" evidence="4">
    <location>
        <begin position="38"/>
        <end position="56"/>
    </location>
</feature>
<feature type="transmembrane region" description="Helical" evidence="4">
    <location>
        <begin position="338"/>
        <end position="358"/>
    </location>
</feature>
<keyword evidence="7" id="KW-1185">Reference proteome</keyword>
<dbReference type="InterPro" id="IPR036259">
    <property type="entry name" value="MFS_trans_sf"/>
</dbReference>
<accession>A0ABT0LCE6</accession>
<dbReference type="Gene3D" id="1.20.1720.10">
    <property type="entry name" value="Multidrug resistance protein D"/>
    <property type="match status" value="1"/>
</dbReference>
<gene>
    <name evidence="6" type="ORF">L2764_11185</name>
</gene>
<dbReference type="Pfam" id="PF07690">
    <property type="entry name" value="MFS_1"/>
    <property type="match status" value="1"/>
</dbReference>
<feature type="transmembrane region" description="Helical" evidence="4">
    <location>
        <begin position="246"/>
        <end position="268"/>
    </location>
</feature>
<name>A0ABT0LCE6_9GAMM</name>
<comment type="caution">
    <text evidence="6">The sequence shown here is derived from an EMBL/GenBank/DDBJ whole genome shotgun (WGS) entry which is preliminary data.</text>
</comment>
<dbReference type="Proteomes" id="UP001203423">
    <property type="component" value="Unassembled WGS sequence"/>
</dbReference>
<dbReference type="PROSITE" id="PS50850">
    <property type="entry name" value="MFS"/>
    <property type="match status" value="1"/>
</dbReference>
<evidence type="ECO:0000313" key="7">
    <source>
        <dbReference type="Proteomes" id="UP001203423"/>
    </source>
</evidence>
<protein>
    <submittedName>
        <fullName evidence="6">MFS transporter</fullName>
    </submittedName>
</protein>
<feature type="transmembrane region" description="Helical" evidence="4">
    <location>
        <begin position="68"/>
        <end position="86"/>
    </location>
</feature>
<reference evidence="6 7" key="1">
    <citation type="submission" date="2022-01" db="EMBL/GenBank/DDBJ databases">
        <title>Whole genome-based taxonomy of the Shewanellaceae.</title>
        <authorList>
            <person name="Martin-Rodriguez A.J."/>
        </authorList>
    </citation>
    <scope>NUCLEOTIDE SEQUENCE [LARGE SCALE GENOMIC DNA]</scope>
    <source>
        <strain evidence="6 7">DSM 17177</strain>
    </source>
</reference>
<evidence type="ECO:0000256" key="1">
    <source>
        <dbReference type="ARBA" id="ARBA00022692"/>
    </source>
</evidence>